<dbReference type="Proteomes" id="UP001597541">
    <property type="component" value="Unassembled WGS sequence"/>
</dbReference>
<dbReference type="RefSeq" id="WP_377605781.1">
    <property type="nucleotide sequence ID" value="NZ_JBHUME010000013.1"/>
</dbReference>
<evidence type="ECO:0000313" key="2">
    <source>
        <dbReference type="Proteomes" id="UP001597541"/>
    </source>
</evidence>
<proteinExistence type="predicted"/>
<accession>A0ABW5PJH5</accession>
<sequence length="68" mass="7801">MALFPEKRELTDRDIATLTARIEREENATNVRYIGPTAASYEFQGTVDNREIKFCVDNESGFIVTQEE</sequence>
<evidence type="ECO:0000313" key="1">
    <source>
        <dbReference type="EMBL" id="MFD2614675.1"/>
    </source>
</evidence>
<protein>
    <recommendedName>
        <fullName evidence="3">PepSY domain-containing protein</fullName>
    </recommendedName>
</protein>
<keyword evidence="2" id="KW-1185">Reference proteome</keyword>
<organism evidence="1 2">
    <name type="scientific">Paenibacillus gansuensis</name>
    <dbReference type="NCBI Taxonomy" id="306542"/>
    <lineage>
        <taxon>Bacteria</taxon>
        <taxon>Bacillati</taxon>
        <taxon>Bacillota</taxon>
        <taxon>Bacilli</taxon>
        <taxon>Bacillales</taxon>
        <taxon>Paenibacillaceae</taxon>
        <taxon>Paenibacillus</taxon>
    </lineage>
</organism>
<dbReference type="EMBL" id="JBHUME010000013">
    <property type="protein sequence ID" value="MFD2614675.1"/>
    <property type="molecule type" value="Genomic_DNA"/>
</dbReference>
<name>A0ABW5PJH5_9BACL</name>
<reference evidence="2" key="1">
    <citation type="journal article" date="2019" name="Int. J. Syst. Evol. Microbiol.">
        <title>The Global Catalogue of Microorganisms (GCM) 10K type strain sequencing project: providing services to taxonomists for standard genome sequencing and annotation.</title>
        <authorList>
            <consortium name="The Broad Institute Genomics Platform"/>
            <consortium name="The Broad Institute Genome Sequencing Center for Infectious Disease"/>
            <person name="Wu L."/>
            <person name="Ma J."/>
        </authorList>
    </citation>
    <scope>NUCLEOTIDE SEQUENCE [LARGE SCALE GENOMIC DNA]</scope>
    <source>
        <strain evidence="2">KCTC 3950</strain>
    </source>
</reference>
<comment type="caution">
    <text evidence="1">The sequence shown here is derived from an EMBL/GenBank/DDBJ whole genome shotgun (WGS) entry which is preliminary data.</text>
</comment>
<gene>
    <name evidence="1" type="ORF">ACFSUF_19875</name>
</gene>
<evidence type="ECO:0008006" key="3">
    <source>
        <dbReference type="Google" id="ProtNLM"/>
    </source>
</evidence>